<sequence length="801" mass="90676">MANTKTTAQSNTMSNDSARDQNNNSNELPTDIALLVKKLCQQAKQRLIISNLVKVLPLIALLLLLNNILALNVSVLLGITVLLVISTLLLTVYGKIFKRITPLNILLHLNRHYPVFEESAQLILENDKTKLLQQLQKQKIKRLFLAEYQRTSFALSKQKIAYLPWLTATLLISVMHWNFEFIDAHLNTFKVKPTSAPIHNNDVISVPSIVEQKVSIISPEYTKRETIHSDNLDIEALAQSTIHWQLKMSDQSQTYFLMFSGQTPIELIKTEQGWFELKHPVTTTGLYRIAYSDQHIPLEQVYSVSVGKDEKPKITIVTPQKTITEIAKNAPATIQSSVLVNDDFAITKVEILASVAKGSGESVKFRDQTFTFDSFSETDKGRLYEKNWDLNALGMEPGDEVYFTVYASDNRQPTVQQTRSATSIIRWLDDDIEITTAEGIVINFESEYFRSQRQIIIETEQLILDKNDLSQQQLRAISEDLGQSQSDLKQRYGQYLGDEFGEGEGAEMLSNSNVDVSEPNSEALSHQDDEHLEHQKNAQQASTQIAEHGHEEHDHQNNNDKSGMSEILARFGHNHGEADLGPITKRNPKALMKRAVSIMWQAELHLMLSQPEKALPFEKEAYKYLKLAKQADRIYVKRLGFEPPPVKEDKRLSGELEDILSNNLITDASLNLNDDSILFQQLFQLFNEQQYSQQLSAAHLALIEEAKQRFTILAQDNPTLIKQAALLEQVIIAGSIAALENVKTCDDCVNQFMQKLWQILPAAVAIPTTRKIMVDTDSPLYKEYLLHTQKQSSAMQHGGKQ</sequence>
<keyword evidence="4" id="KW-1185">Reference proteome</keyword>
<evidence type="ECO:0000256" key="2">
    <source>
        <dbReference type="SAM" id="Phobius"/>
    </source>
</evidence>
<gene>
    <name evidence="3" type="ORF">RI845_13430</name>
</gene>
<feature type="transmembrane region" description="Helical" evidence="2">
    <location>
        <begin position="47"/>
        <end position="65"/>
    </location>
</feature>
<evidence type="ECO:0008006" key="5">
    <source>
        <dbReference type="Google" id="ProtNLM"/>
    </source>
</evidence>
<feature type="region of interest" description="Disordered" evidence="1">
    <location>
        <begin position="511"/>
        <end position="562"/>
    </location>
</feature>
<keyword evidence="2" id="KW-1133">Transmembrane helix</keyword>
<dbReference type="EMBL" id="CP134146">
    <property type="protein sequence ID" value="WNC67514.1"/>
    <property type="molecule type" value="Genomic_DNA"/>
</dbReference>
<feature type="transmembrane region" description="Helical" evidence="2">
    <location>
        <begin position="160"/>
        <end position="179"/>
    </location>
</feature>
<name>A0ABY9TFG2_9GAMM</name>
<dbReference type="RefSeq" id="WP_348386673.1">
    <property type="nucleotide sequence ID" value="NZ_CP134146.1"/>
</dbReference>
<feature type="region of interest" description="Disordered" evidence="1">
    <location>
        <begin position="1"/>
        <end position="24"/>
    </location>
</feature>
<organism evidence="3 4">
    <name type="scientific">Thalassotalea nanhaiensis</name>
    <dbReference type="NCBI Taxonomy" id="3065648"/>
    <lineage>
        <taxon>Bacteria</taxon>
        <taxon>Pseudomonadati</taxon>
        <taxon>Pseudomonadota</taxon>
        <taxon>Gammaproteobacteria</taxon>
        <taxon>Alteromonadales</taxon>
        <taxon>Colwelliaceae</taxon>
        <taxon>Thalassotalea</taxon>
    </lineage>
</organism>
<feature type="transmembrane region" description="Helical" evidence="2">
    <location>
        <begin position="71"/>
        <end position="93"/>
    </location>
</feature>
<feature type="compositionally biased region" description="Polar residues" evidence="1">
    <location>
        <begin position="511"/>
        <end position="524"/>
    </location>
</feature>
<evidence type="ECO:0000256" key="1">
    <source>
        <dbReference type="SAM" id="MobiDB-lite"/>
    </source>
</evidence>
<proteinExistence type="predicted"/>
<accession>A0ABY9TFG2</accession>
<keyword evidence="2" id="KW-0812">Transmembrane</keyword>
<evidence type="ECO:0000313" key="3">
    <source>
        <dbReference type="EMBL" id="WNC67514.1"/>
    </source>
</evidence>
<reference evidence="4" key="1">
    <citation type="submission" date="2023-09" db="EMBL/GenBank/DDBJ databases">
        <authorList>
            <person name="Li S."/>
            <person name="Li X."/>
            <person name="Zhang C."/>
            <person name="Zhao Z."/>
        </authorList>
    </citation>
    <scope>NUCLEOTIDE SEQUENCE [LARGE SCALE GENOMIC DNA]</scope>
    <source>
        <strain evidence="4">SQ345</strain>
    </source>
</reference>
<keyword evidence="2" id="KW-0472">Membrane</keyword>
<evidence type="ECO:0000313" key="4">
    <source>
        <dbReference type="Proteomes" id="UP001248581"/>
    </source>
</evidence>
<protein>
    <recommendedName>
        <fullName evidence="5">DUF4175 domain-containing protein</fullName>
    </recommendedName>
</protein>
<dbReference type="Proteomes" id="UP001248581">
    <property type="component" value="Chromosome"/>
</dbReference>
<feature type="compositionally biased region" description="Basic and acidic residues" evidence="1">
    <location>
        <begin position="525"/>
        <end position="536"/>
    </location>
</feature>
<feature type="compositionally biased region" description="Basic and acidic residues" evidence="1">
    <location>
        <begin position="547"/>
        <end position="558"/>
    </location>
</feature>